<comment type="caution">
    <text evidence="5">The sequence shown here is derived from an EMBL/GenBank/DDBJ whole genome shotgun (WGS) entry which is preliminary data.</text>
</comment>
<dbReference type="InterPro" id="IPR029479">
    <property type="entry name" value="Nitroreductase"/>
</dbReference>
<evidence type="ECO:0000256" key="1">
    <source>
        <dbReference type="ARBA" id="ARBA00022630"/>
    </source>
</evidence>
<keyword evidence="1" id="KW-0285">Flavoprotein</keyword>
<dbReference type="Proteomes" id="UP001238603">
    <property type="component" value="Unassembled WGS sequence"/>
</dbReference>
<gene>
    <name evidence="5" type="ORF">QRD43_02150</name>
</gene>
<evidence type="ECO:0000256" key="3">
    <source>
        <dbReference type="ARBA" id="ARBA00023002"/>
    </source>
</evidence>
<dbReference type="PANTHER" id="PTHR23026">
    <property type="entry name" value="NADPH NITROREDUCTASE"/>
    <property type="match status" value="1"/>
</dbReference>
<evidence type="ECO:0000313" key="5">
    <source>
        <dbReference type="EMBL" id="MDL5030695.1"/>
    </source>
</evidence>
<reference evidence="5 6" key="1">
    <citation type="submission" date="2023-06" db="EMBL/GenBank/DDBJ databases">
        <title>Pelomonas sp. APW6 16S ribosomal RNA gene genome sequencing and assembly.</title>
        <authorList>
            <person name="Woo H."/>
        </authorList>
    </citation>
    <scope>NUCLEOTIDE SEQUENCE [LARGE SCALE GENOMIC DNA]</scope>
    <source>
        <strain evidence="5 6">APW6</strain>
    </source>
</reference>
<evidence type="ECO:0000313" key="6">
    <source>
        <dbReference type="Proteomes" id="UP001238603"/>
    </source>
</evidence>
<evidence type="ECO:0000259" key="4">
    <source>
        <dbReference type="Pfam" id="PF00881"/>
    </source>
</evidence>
<organism evidence="5 6">
    <name type="scientific">Roseateles subflavus</name>
    <dbReference type="NCBI Taxonomy" id="3053353"/>
    <lineage>
        <taxon>Bacteria</taxon>
        <taxon>Pseudomonadati</taxon>
        <taxon>Pseudomonadota</taxon>
        <taxon>Betaproteobacteria</taxon>
        <taxon>Burkholderiales</taxon>
        <taxon>Sphaerotilaceae</taxon>
        <taxon>Roseateles</taxon>
    </lineage>
</organism>
<dbReference type="SUPFAM" id="SSF55469">
    <property type="entry name" value="FMN-dependent nitroreductase-like"/>
    <property type="match status" value="1"/>
</dbReference>
<dbReference type="CDD" id="cd02144">
    <property type="entry name" value="iodotyrosine_dehalogenase"/>
    <property type="match status" value="1"/>
</dbReference>
<keyword evidence="6" id="KW-1185">Reference proteome</keyword>
<dbReference type="EMBL" id="JASVDS010000001">
    <property type="protein sequence ID" value="MDL5030695.1"/>
    <property type="molecule type" value="Genomic_DNA"/>
</dbReference>
<dbReference type="PANTHER" id="PTHR23026:SF90">
    <property type="entry name" value="IODOTYROSINE DEIODINASE 1"/>
    <property type="match status" value="1"/>
</dbReference>
<evidence type="ECO:0000256" key="2">
    <source>
        <dbReference type="ARBA" id="ARBA00022643"/>
    </source>
</evidence>
<name>A0ABT7LCV6_9BURK</name>
<dbReference type="Gene3D" id="3.40.109.10">
    <property type="entry name" value="NADH Oxidase"/>
    <property type="match status" value="1"/>
</dbReference>
<dbReference type="RefSeq" id="WP_285980826.1">
    <property type="nucleotide sequence ID" value="NZ_JASVDS010000001.1"/>
</dbReference>
<protein>
    <submittedName>
        <fullName evidence="5">Nitroreductase family protein</fullName>
    </submittedName>
</protein>
<accession>A0ABT7LCV6</accession>
<dbReference type="InterPro" id="IPR000415">
    <property type="entry name" value="Nitroreductase-like"/>
</dbReference>
<feature type="domain" description="Nitroreductase" evidence="4">
    <location>
        <begin position="38"/>
        <end position="206"/>
    </location>
</feature>
<sequence>MQTNKSHPKPAMEALAHYHELPAEEMKARARAHYEQQKRRRTVRDFDSRPVPREVIEHCLLAAGTAPSGANQQPWHFAVISDPALKRQIREAAEEEERAFYSGRAPEEWLRALAPLGTDPNKPFLEEAPLLIAIFAQKYGIDAQGERFSHYYVPESVGIATGFLITALHDAGLATLTHTPSPMGFLNSLCGRPENEKPVILLVVGYPKPGCLVPVHGGLKKPLAQISTWL</sequence>
<keyword evidence="2" id="KW-0288">FMN</keyword>
<dbReference type="InterPro" id="IPR050627">
    <property type="entry name" value="Nitroreductase/BluB"/>
</dbReference>
<keyword evidence="3" id="KW-0560">Oxidoreductase</keyword>
<dbReference type="Pfam" id="PF00881">
    <property type="entry name" value="Nitroreductase"/>
    <property type="match status" value="1"/>
</dbReference>
<proteinExistence type="predicted"/>